<gene>
    <name evidence="4" type="ORF">SAMN05216529_102264</name>
</gene>
<dbReference type="OrthoDB" id="9801466at2"/>
<evidence type="ECO:0000259" key="3">
    <source>
        <dbReference type="Pfam" id="PF18050"/>
    </source>
</evidence>
<organism evidence="4 5">
    <name type="scientific">Faecalicatena contorta</name>
    <dbReference type="NCBI Taxonomy" id="39482"/>
    <lineage>
        <taxon>Bacteria</taxon>
        <taxon>Bacillati</taxon>
        <taxon>Bacillota</taxon>
        <taxon>Clostridia</taxon>
        <taxon>Lachnospirales</taxon>
        <taxon>Lachnospiraceae</taxon>
        <taxon>Faecalicatena</taxon>
    </lineage>
</organism>
<feature type="chain" id="PRO_5043163550" description="Cyclophilin-like domain-containing protein" evidence="2">
    <location>
        <begin position="20"/>
        <end position="181"/>
    </location>
</feature>
<feature type="domain" description="Cyclophilin-like" evidence="3">
    <location>
        <begin position="71"/>
        <end position="180"/>
    </location>
</feature>
<dbReference type="InterPro" id="IPR029000">
    <property type="entry name" value="Cyclophilin-like_dom_sf"/>
</dbReference>
<feature type="region of interest" description="Disordered" evidence="1">
    <location>
        <begin position="25"/>
        <end position="67"/>
    </location>
</feature>
<protein>
    <recommendedName>
        <fullName evidence="3">Cyclophilin-like domain-containing protein</fullName>
    </recommendedName>
</protein>
<sequence>MKIKKISMLISIICVIALAGCSGNSSPSESSVSTGETSSTPPPTPTPSSDPAESQAPEEFQEDDTMSTVNIQVGNKNFTAIMYDNESAQAIFQEMPFTLEMNDYASQEKVAELTFDLPSAVTETPAAINAGDMYLWSGNNLVLFYTTFSNSYSYVPVGYIEDITGLQDALGSGSVEVTFQK</sequence>
<dbReference type="Pfam" id="PF18050">
    <property type="entry name" value="Cyclophil_like2"/>
    <property type="match status" value="1"/>
</dbReference>
<evidence type="ECO:0000313" key="5">
    <source>
        <dbReference type="Proteomes" id="UP000254051"/>
    </source>
</evidence>
<feature type="compositionally biased region" description="Low complexity" evidence="1">
    <location>
        <begin position="25"/>
        <end position="39"/>
    </location>
</feature>
<dbReference type="EMBL" id="UHJJ01000002">
    <property type="protein sequence ID" value="SUQ13047.1"/>
    <property type="molecule type" value="Genomic_DNA"/>
</dbReference>
<keyword evidence="2" id="KW-0732">Signal</keyword>
<evidence type="ECO:0000256" key="2">
    <source>
        <dbReference type="SAM" id="SignalP"/>
    </source>
</evidence>
<dbReference type="AlphaFoldDB" id="A0A316A0W8"/>
<dbReference type="Gene3D" id="2.40.100.20">
    <property type="match status" value="1"/>
</dbReference>
<proteinExistence type="predicted"/>
<reference evidence="5" key="1">
    <citation type="submission" date="2017-07" db="EMBL/GenBank/DDBJ databases">
        <authorList>
            <person name="Varghese N."/>
            <person name="Submissions S."/>
        </authorList>
    </citation>
    <scope>NUCLEOTIDE SEQUENCE [LARGE SCALE GENOMIC DNA]</scope>
    <source>
        <strain evidence="5">NLAE-zl-C134</strain>
    </source>
</reference>
<evidence type="ECO:0000313" key="4">
    <source>
        <dbReference type="EMBL" id="SUQ13047.1"/>
    </source>
</evidence>
<accession>A0A316A0W8</accession>
<keyword evidence="5" id="KW-1185">Reference proteome</keyword>
<dbReference type="SUPFAM" id="SSF50891">
    <property type="entry name" value="Cyclophilin-like"/>
    <property type="match status" value="1"/>
</dbReference>
<feature type="signal peptide" evidence="2">
    <location>
        <begin position="1"/>
        <end position="19"/>
    </location>
</feature>
<dbReference type="Proteomes" id="UP000254051">
    <property type="component" value="Unassembled WGS sequence"/>
</dbReference>
<name>A0A316A0W8_9FIRM</name>
<dbReference type="InterPro" id="IPR041183">
    <property type="entry name" value="Cyclophilin-like"/>
</dbReference>
<dbReference type="RefSeq" id="WP_109709042.1">
    <property type="nucleotide sequence ID" value="NZ_QGDS01000002.1"/>
</dbReference>
<dbReference type="PROSITE" id="PS51257">
    <property type="entry name" value="PROKAR_LIPOPROTEIN"/>
    <property type="match status" value="1"/>
</dbReference>
<evidence type="ECO:0000256" key="1">
    <source>
        <dbReference type="SAM" id="MobiDB-lite"/>
    </source>
</evidence>